<sequence>MFKFRILTVGVPIFIRSPNGRFASIKHWYSRSEITSETAEARLLSRLQFFSIGGKTVATPSDSKTVARVGLVDLDGDGKRKINTL</sequence>
<accession>A0ACA9MXW1</accession>
<dbReference type="EMBL" id="CAJVPM010017496">
    <property type="protein sequence ID" value="CAG8620236.1"/>
    <property type="molecule type" value="Genomic_DNA"/>
</dbReference>
<evidence type="ECO:0000313" key="2">
    <source>
        <dbReference type="Proteomes" id="UP000789860"/>
    </source>
</evidence>
<keyword evidence="2" id="KW-1185">Reference proteome</keyword>
<comment type="caution">
    <text evidence="1">The sequence shown here is derived from an EMBL/GenBank/DDBJ whole genome shotgun (WGS) entry which is preliminary data.</text>
</comment>
<proteinExistence type="predicted"/>
<name>A0ACA9MXW1_9GLOM</name>
<protein>
    <submittedName>
        <fullName evidence="1">4805_t:CDS:1</fullName>
    </submittedName>
</protein>
<evidence type="ECO:0000313" key="1">
    <source>
        <dbReference type="EMBL" id="CAG8620236.1"/>
    </source>
</evidence>
<gene>
    <name evidence="1" type="ORF">SCALOS_LOCUS7626</name>
</gene>
<organism evidence="1 2">
    <name type="scientific">Scutellospora calospora</name>
    <dbReference type="NCBI Taxonomy" id="85575"/>
    <lineage>
        <taxon>Eukaryota</taxon>
        <taxon>Fungi</taxon>
        <taxon>Fungi incertae sedis</taxon>
        <taxon>Mucoromycota</taxon>
        <taxon>Glomeromycotina</taxon>
        <taxon>Glomeromycetes</taxon>
        <taxon>Diversisporales</taxon>
        <taxon>Gigasporaceae</taxon>
        <taxon>Scutellospora</taxon>
    </lineage>
</organism>
<feature type="non-terminal residue" evidence="1">
    <location>
        <position position="85"/>
    </location>
</feature>
<dbReference type="Proteomes" id="UP000789860">
    <property type="component" value="Unassembled WGS sequence"/>
</dbReference>
<reference evidence="1" key="1">
    <citation type="submission" date="2021-06" db="EMBL/GenBank/DDBJ databases">
        <authorList>
            <person name="Kallberg Y."/>
            <person name="Tangrot J."/>
            <person name="Rosling A."/>
        </authorList>
    </citation>
    <scope>NUCLEOTIDE SEQUENCE</scope>
    <source>
        <strain evidence="1">AU212A</strain>
    </source>
</reference>